<feature type="transmembrane region" description="Helical" evidence="1">
    <location>
        <begin position="280"/>
        <end position="300"/>
    </location>
</feature>
<feature type="transmembrane region" description="Helical" evidence="1">
    <location>
        <begin position="251"/>
        <end position="274"/>
    </location>
</feature>
<evidence type="ECO:0000313" key="2">
    <source>
        <dbReference type="EMBL" id="MDX2293969.1"/>
    </source>
</evidence>
<keyword evidence="1" id="KW-0812">Transmembrane</keyword>
<proteinExistence type="predicted"/>
<evidence type="ECO:0000313" key="3">
    <source>
        <dbReference type="Proteomes" id="UP001278571"/>
    </source>
</evidence>
<feature type="transmembrane region" description="Helical" evidence="1">
    <location>
        <begin position="20"/>
        <end position="43"/>
    </location>
</feature>
<feature type="transmembrane region" description="Helical" evidence="1">
    <location>
        <begin position="49"/>
        <end position="69"/>
    </location>
</feature>
<gene>
    <name evidence="2" type="ORF">R2363_17530</name>
</gene>
<keyword evidence="1" id="KW-0472">Membrane</keyword>
<comment type="caution">
    <text evidence="2">The sequence shown here is derived from an EMBL/GenBank/DDBJ whole genome shotgun (WGS) entry which is preliminary data.</text>
</comment>
<accession>A0ABU4K897</accession>
<dbReference type="RefSeq" id="WP_319010276.1">
    <property type="nucleotide sequence ID" value="NZ_JAWJZF010000372.1"/>
</dbReference>
<keyword evidence="1" id="KW-1133">Transmembrane helix</keyword>
<dbReference type="Proteomes" id="UP001278571">
    <property type="component" value="Unassembled WGS sequence"/>
</dbReference>
<sequence>MVGLEKAGARTRPTYRRSGWTTFTGWAALLSAAGAVGCALWGVSPYPPLGVEAGAAALAVVFAGAWIVASRRAPEHVGLAPVGGRGPAWVVAWLVPLATLACFDLGFMVSPEYGRETERLEAAGYGRYSVTVVRLAGDPVRGDNASDEPVFFHTDLVLSLPYADGPREVTVPGMYTRYEPPTAGSRIDVYFAPRDPRPDSPVLEDGRRWGVGVIGTRLLIVTLMPVVFAGALLTGVLRYEMPRGIRRFSPAVHLPALGILLLGLLLLLPTVLGWDVTSVPVRVAAFLSCVTPGAALAWAWRSA</sequence>
<evidence type="ECO:0000256" key="1">
    <source>
        <dbReference type="SAM" id="Phobius"/>
    </source>
</evidence>
<keyword evidence="3" id="KW-1185">Reference proteome</keyword>
<feature type="transmembrane region" description="Helical" evidence="1">
    <location>
        <begin position="218"/>
        <end position="239"/>
    </location>
</feature>
<name>A0ABU4K897_9ACTN</name>
<evidence type="ECO:0008006" key="4">
    <source>
        <dbReference type="Google" id="ProtNLM"/>
    </source>
</evidence>
<dbReference type="EMBL" id="JAWJZF010000372">
    <property type="protein sequence ID" value="MDX2293969.1"/>
    <property type="molecule type" value="Genomic_DNA"/>
</dbReference>
<reference evidence="2 3" key="1">
    <citation type="submission" date="2023-10" db="EMBL/GenBank/DDBJ databases">
        <authorList>
            <person name="Wang X.X."/>
        </authorList>
    </citation>
    <scope>NUCLEOTIDE SEQUENCE [LARGE SCALE GENOMIC DNA]</scope>
    <source>
        <strain evidence="2 3">NBRC 12816</strain>
    </source>
</reference>
<organism evidence="2 3">
    <name type="scientific">Streptomyces roseolus</name>
    <dbReference type="NCBI Taxonomy" id="67358"/>
    <lineage>
        <taxon>Bacteria</taxon>
        <taxon>Bacillati</taxon>
        <taxon>Actinomycetota</taxon>
        <taxon>Actinomycetes</taxon>
        <taxon>Kitasatosporales</taxon>
        <taxon>Streptomycetaceae</taxon>
        <taxon>Streptomyces</taxon>
    </lineage>
</organism>
<protein>
    <recommendedName>
        <fullName evidence="4">DUF3592 domain-containing protein</fullName>
    </recommendedName>
</protein>